<evidence type="ECO:0000256" key="1">
    <source>
        <dbReference type="SAM" id="MobiDB-lite"/>
    </source>
</evidence>
<dbReference type="WBParaSite" id="maker-unitig_38599-snap-gene-0.2-mRNA-1">
    <property type="protein sequence ID" value="maker-unitig_38599-snap-gene-0.2-mRNA-1"/>
    <property type="gene ID" value="maker-unitig_38599-snap-gene-0.2"/>
</dbReference>
<dbReference type="Proteomes" id="UP000095280">
    <property type="component" value="Unplaced"/>
</dbReference>
<dbReference type="AlphaFoldDB" id="A0A1I8FM50"/>
<feature type="region of interest" description="Disordered" evidence="1">
    <location>
        <begin position="1"/>
        <end position="86"/>
    </location>
</feature>
<feature type="compositionally biased region" description="Polar residues" evidence="1">
    <location>
        <begin position="74"/>
        <end position="83"/>
    </location>
</feature>
<name>A0A1I8FM50_9PLAT</name>
<accession>A0A1I8FM50</accession>
<evidence type="ECO:0000313" key="2">
    <source>
        <dbReference type="Proteomes" id="UP000095280"/>
    </source>
</evidence>
<evidence type="ECO:0000313" key="3">
    <source>
        <dbReference type="WBParaSite" id="maker-unitig_38599-snap-gene-0.2-mRNA-1"/>
    </source>
</evidence>
<feature type="compositionally biased region" description="Basic and acidic residues" evidence="1">
    <location>
        <begin position="9"/>
        <end position="24"/>
    </location>
</feature>
<feature type="compositionally biased region" description="Basic and acidic residues" evidence="1">
    <location>
        <begin position="106"/>
        <end position="115"/>
    </location>
</feature>
<keyword evidence="2" id="KW-1185">Reference proteome</keyword>
<sequence length="137" mass="14897">MSNYVGRQLPHEERSARQPVDRRMLPLCTTDIAAEVSRTSQQANERGQEPAHGANCPSFSVNQEERPRTAPSGARNSPPSSNPGEGCRLLYVVCSRVRRSSSASPRRPETGRKPADLASNVRCFDINQECGSTGGAM</sequence>
<proteinExistence type="predicted"/>
<feature type="region of interest" description="Disordered" evidence="1">
    <location>
        <begin position="98"/>
        <end position="117"/>
    </location>
</feature>
<organism evidence="2 3">
    <name type="scientific">Macrostomum lignano</name>
    <dbReference type="NCBI Taxonomy" id="282301"/>
    <lineage>
        <taxon>Eukaryota</taxon>
        <taxon>Metazoa</taxon>
        <taxon>Spiralia</taxon>
        <taxon>Lophotrochozoa</taxon>
        <taxon>Platyhelminthes</taxon>
        <taxon>Rhabditophora</taxon>
        <taxon>Macrostomorpha</taxon>
        <taxon>Macrostomida</taxon>
        <taxon>Macrostomidae</taxon>
        <taxon>Macrostomum</taxon>
    </lineage>
</organism>
<reference evidence="3" key="1">
    <citation type="submission" date="2016-11" db="UniProtKB">
        <authorList>
            <consortium name="WormBaseParasite"/>
        </authorList>
    </citation>
    <scope>IDENTIFICATION</scope>
</reference>
<protein>
    <submittedName>
        <fullName evidence="3">Uncharacterized protein</fullName>
    </submittedName>
</protein>